<name>A0A1S1V400_9FIRM</name>
<dbReference type="Proteomes" id="UP000180254">
    <property type="component" value="Unassembled WGS sequence"/>
</dbReference>
<proteinExistence type="predicted"/>
<evidence type="ECO:0000313" key="1">
    <source>
        <dbReference type="EMBL" id="OHW61383.1"/>
    </source>
</evidence>
<accession>A0A1S1V400</accession>
<dbReference type="AlphaFoldDB" id="A0A1S1V400"/>
<reference evidence="1 2" key="1">
    <citation type="submission" date="2016-09" db="EMBL/GenBank/DDBJ databases">
        <title>Genome sequence of Eubacterium angustum.</title>
        <authorList>
            <person name="Poehlein A."/>
            <person name="Daniel R."/>
        </authorList>
    </citation>
    <scope>NUCLEOTIDE SEQUENCE [LARGE SCALE GENOMIC DNA]</scope>
    <source>
        <strain evidence="1 2">DSM 1989</strain>
    </source>
</reference>
<gene>
    <name evidence="1" type="ORF">EUAN_22330</name>
</gene>
<comment type="caution">
    <text evidence="1">The sequence shown here is derived from an EMBL/GenBank/DDBJ whole genome shotgun (WGS) entry which is preliminary data.</text>
</comment>
<dbReference type="EMBL" id="MKIE01000014">
    <property type="protein sequence ID" value="OHW61383.1"/>
    <property type="molecule type" value="Genomic_DNA"/>
</dbReference>
<protein>
    <recommendedName>
        <fullName evidence="3">Phage protein</fullName>
    </recommendedName>
</protein>
<evidence type="ECO:0000313" key="2">
    <source>
        <dbReference type="Proteomes" id="UP000180254"/>
    </source>
</evidence>
<evidence type="ECO:0008006" key="3">
    <source>
        <dbReference type="Google" id="ProtNLM"/>
    </source>
</evidence>
<organism evidence="1 2">
    <name type="scientific">Andreesenia angusta</name>
    <dbReference type="NCBI Taxonomy" id="39480"/>
    <lineage>
        <taxon>Bacteria</taxon>
        <taxon>Bacillati</taxon>
        <taxon>Bacillota</taxon>
        <taxon>Tissierellia</taxon>
        <taxon>Tissierellales</taxon>
        <taxon>Gottschalkiaceae</taxon>
        <taxon>Andreesenia</taxon>
    </lineage>
</organism>
<dbReference type="RefSeq" id="WP_071064479.1">
    <property type="nucleotide sequence ID" value="NZ_MKIE01000014.1"/>
</dbReference>
<dbReference type="OrthoDB" id="2063617at2"/>
<sequence length="142" mass="16369">MDFVEIKKAVNTVLKTNFPDIDINAGETREGFKRPSFFTQIIPVVSEFETQNYKSNKLIIVTNYFPKKNIELDSLKMMNSLQRAFGMTLKVGSRVLTLKNIKSSIVDEIVQFKFDLDYFENIEKKETTTVMGEILTNIRGDN</sequence>
<dbReference type="Pfam" id="PF20765">
    <property type="entry name" value="Phage_tail_terminator_8"/>
    <property type="match status" value="1"/>
</dbReference>
<dbReference type="STRING" id="39480.EUAN_22330"/>
<dbReference type="InterPro" id="IPR049254">
    <property type="entry name" value="Phage_tail_terminator"/>
</dbReference>
<keyword evidence="2" id="KW-1185">Reference proteome</keyword>